<dbReference type="AlphaFoldDB" id="A0A0P7Z1X8"/>
<dbReference type="GO" id="GO:0005524">
    <property type="term" value="F:ATP binding"/>
    <property type="evidence" value="ECO:0007669"/>
    <property type="project" value="UniProtKB-KW"/>
</dbReference>
<comment type="function">
    <text evidence="1 10">Catalyzes the reversible adenylation of nicotinate mononucleotide (NaMN) to nicotinic acid adenine dinucleotide (NaAD).</text>
</comment>
<evidence type="ECO:0000256" key="4">
    <source>
        <dbReference type="ARBA" id="ARBA00022679"/>
    </source>
</evidence>
<dbReference type="NCBIfam" id="TIGR00125">
    <property type="entry name" value="cyt_tran_rel"/>
    <property type="match status" value="1"/>
</dbReference>
<comment type="caution">
    <text evidence="13">The sequence shown here is derived from an EMBL/GenBank/DDBJ whole genome shotgun (WGS) entry which is preliminary data.</text>
</comment>
<dbReference type="Proteomes" id="UP000050465">
    <property type="component" value="Unassembled WGS sequence"/>
</dbReference>
<dbReference type="SUPFAM" id="SSF52374">
    <property type="entry name" value="Nucleotidylyl transferase"/>
    <property type="match status" value="1"/>
</dbReference>
<evidence type="ECO:0000256" key="7">
    <source>
        <dbReference type="ARBA" id="ARBA00022840"/>
    </source>
</evidence>
<evidence type="ECO:0000256" key="11">
    <source>
        <dbReference type="SAM" id="MobiDB-lite"/>
    </source>
</evidence>
<evidence type="ECO:0000256" key="2">
    <source>
        <dbReference type="ARBA" id="ARBA00005019"/>
    </source>
</evidence>
<comment type="similarity">
    <text evidence="10">Belongs to the NadD family.</text>
</comment>
<evidence type="ECO:0000256" key="1">
    <source>
        <dbReference type="ARBA" id="ARBA00002324"/>
    </source>
</evidence>
<evidence type="ECO:0000256" key="6">
    <source>
        <dbReference type="ARBA" id="ARBA00022741"/>
    </source>
</evidence>
<evidence type="ECO:0000313" key="13">
    <source>
        <dbReference type="EMBL" id="KPQ37726.1"/>
    </source>
</evidence>
<dbReference type="InterPro" id="IPR014729">
    <property type="entry name" value="Rossmann-like_a/b/a_fold"/>
</dbReference>
<evidence type="ECO:0000256" key="10">
    <source>
        <dbReference type="HAMAP-Rule" id="MF_00244"/>
    </source>
</evidence>
<evidence type="ECO:0000256" key="5">
    <source>
        <dbReference type="ARBA" id="ARBA00022695"/>
    </source>
</evidence>
<feature type="region of interest" description="Disordered" evidence="11">
    <location>
        <begin position="198"/>
        <end position="224"/>
    </location>
</feature>
<feature type="compositionally biased region" description="Polar residues" evidence="11">
    <location>
        <begin position="214"/>
        <end position="224"/>
    </location>
</feature>
<keyword evidence="6 10" id="KW-0547">Nucleotide-binding</keyword>
<dbReference type="Pfam" id="PF01467">
    <property type="entry name" value="CTP_transf_like"/>
    <property type="match status" value="1"/>
</dbReference>
<keyword evidence="7 10" id="KW-0067">ATP-binding</keyword>
<keyword evidence="5 10" id="KW-0548">Nucleotidyltransferase</keyword>
<dbReference type="UniPathway" id="UPA00253">
    <property type="reaction ID" value="UER00332"/>
</dbReference>
<dbReference type="GO" id="GO:0004515">
    <property type="term" value="F:nicotinate-nucleotide adenylyltransferase activity"/>
    <property type="evidence" value="ECO:0007669"/>
    <property type="project" value="UniProtKB-UniRule"/>
</dbReference>
<feature type="compositionally biased region" description="Low complexity" evidence="11">
    <location>
        <begin position="200"/>
        <end position="213"/>
    </location>
</feature>
<keyword evidence="4 10" id="KW-0808">Transferase</keyword>
<accession>A0A0P7Z1X8</accession>
<name>A0A0P7Z1X8_9CYAN</name>
<dbReference type="STRING" id="1666911.HLUCCA11_01335"/>
<evidence type="ECO:0000256" key="8">
    <source>
        <dbReference type="ARBA" id="ARBA00023027"/>
    </source>
</evidence>
<dbReference type="GO" id="GO:0009435">
    <property type="term" value="P:NAD+ biosynthetic process"/>
    <property type="evidence" value="ECO:0007669"/>
    <property type="project" value="UniProtKB-UniRule"/>
</dbReference>
<dbReference type="PATRIC" id="fig|1666911.3.peg.2666"/>
<organism evidence="13 14">
    <name type="scientific">Phormidesmis priestleyi Ana</name>
    <dbReference type="NCBI Taxonomy" id="1666911"/>
    <lineage>
        <taxon>Bacteria</taxon>
        <taxon>Bacillati</taxon>
        <taxon>Cyanobacteriota</taxon>
        <taxon>Cyanophyceae</taxon>
        <taxon>Leptolyngbyales</taxon>
        <taxon>Leptolyngbyaceae</taxon>
        <taxon>Phormidesmis</taxon>
    </lineage>
</organism>
<evidence type="ECO:0000259" key="12">
    <source>
        <dbReference type="Pfam" id="PF01467"/>
    </source>
</evidence>
<dbReference type="InterPro" id="IPR005248">
    <property type="entry name" value="NadD/NMNAT"/>
</dbReference>
<dbReference type="InterPro" id="IPR004821">
    <property type="entry name" value="Cyt_trans-like"/>
</dbReference>
<protein>
    <recommendedName>
        <fullName evidence="10">Probable nicotinate-nucleotide adenylyltransferase</fullName>
        <ecNumber evidence="10">2.7.7.18</ecNumber>
    </recommendedName>
    <alternativeName>
        <fullName evidence="10">Deamido-NAD(+) diphosphorylase</fullName>
    </alternativeName>
    <alternativeName>
        <fullName evidence="10">Deamido-NAD(+) pyrophosphorylase</fullName>
    </alternativeName>
    <alternativeName>
        <fullName evidence="10">Nicotinate mononucleotide adenylyltransferase</fullName>
        <shortName evidence="10">NaMN adenylyltransferase</shortName>
    </alternativeName>
</protein>
<keyword evidence="8 10" id="KW-0520">NAD</keyword>
<evidence type="ECO:0000256" key="9">
    <source>
        <dbReference type="ARBA" id="ARBA00048721"/>
    </source>
</evidence>
<keyword evidence="3 10" id="KW-0662">Pyridine nucleotide biosynthesis</keyword>
<dbReference type="CDD" id="cd02165">
    <property type="entry name" value="NMNAT"/>
    <property type="match status" value="1"/>
</dbReference>
<dbReference type="Gene3D" id="3.40.50.620">
    <property type="entry name" value="HUPs"/>
    <property type="match status" value="1"/>
</dbReference>
<dbReference type="PANTHER" id="PTHR39321">
    <property type="entry name" value="NICOTINATE-NUCLEOTIDE ADENYLYLTRANSFERASE-RELATED"/>
    <property type="match status" value="1"/>
</dbReference>
<dbReference type="HAMAP" id="MF_00244">
    <property type="entry name" value="NaMN_adenylyltr"/>
    <property type="match status" value="1"/>
</dbReference>
<gene>
    <name evidence="10 13" type="primary">nadD</name>
    <name evidence="13" type="ORF">HLUCCA11_01335</name>
</gene>
<comment type="pathway">
    <text evidence="2 10">Cofactor biosynthesis; NAD(+) biosynthesis; deamido-NAD(+) from nicotinate D-ribonucleotide: step 1/1.</text>
</comment>
<dbReference type="EMBL" id="LJZR01000001">
    <property type="protein sequence ID" value="KPQ37726.1"/>
    <property type="molecule type" value="Genomic_DNA"/>
</dbReference>
<proteinExistence type="inferred from homology"/>
<sequence length="224" mass="25375">MTLWTPRPHVALFGTSADPPHRGHQSILNWLTQVFDEVAVWAAENPYKEHQSPLSDRAEMLGLLIKTLPNANRIGVYQSLSDRYSIHSITRARQIWPTAKFSLVVGADLISQLPKWYKAEEIFKQVEILVFPRPGYPIQGPALTVLQQQATVNIAQPPQQYNIASSRYRTANCGQIPDDLPPVIRDYISDRHLYPCLQKPPAHQSPHQPAHQSLQKSTQLSAHR</sequence>
<dbReference type="PANTHER" id="PTHR39321:SF3">
    <property type="entry name" value="PHOSPHOPANTETHEINE ADENYLYLTRANSFERASE"/>
    <property type="match status" value="1"/>
</dbReference>
<reference evidence="13 14" key="1">
    <citation type="submission" date="2015-09" db="EMBL/GenBank/DDBJ databases">
        <title>Identification and resolution of microdiversity through metagenomic sequencing of parallel consortia.</title>
        <authorList>
            <person name="Nelson W.C."/>
            <person name="Romine M.F."/>
            <person name="Lindemann S.R."/>
        </authorList>
    </citation>
    <scope>NUCLEOTIDE SEQUENCE [LARGE SCALE GENOMIC DNA]</scope>
    <source>
        <strain evidence="13">Ana</strain>
    </source>
</reference>
<dbReference type="EC" id="2.7.7.18" evidence="10"/>
<feature type="domain" description="Cytidyltransferase-like" evidence="12">
    <location>
        <begin position="12"/>
        <end position="170"/>
    </location>
</feature>
<dbReference type="NCBIfam" id="NF000842">
    <property type="entry name" value="PRK00071.2-1"/>
    <property type="match status" value="1"/>
</dbReference>
<comment type="catalytic activity">
    <reaction evidence="9 10">
        <text>nicotinate beta-D-ribonucleotide + ATP + H(+) = deamido-NAD(+) + diphosphate</text>
        <dbReference type="Rhea" id="RHEA:22860"/>
        <dbReference type="ChEBI" id="CHEBI:15378"/>
        <dbReference type="ChEBI" id="CHEBI:30616"/>
        <dbReference type="ChEBI" id="CHEBI:33019"/>
        <dbReference type="ChEBI" id="CHEBI:57502"/>
        <dbReference type="ChEBI" id="CHEBI:58437"/>
        <dbReference type="EC" id="2.7.7.18"/>
    </reaction>
</comment>
<evidence type="ECO:0000313" key="14">
    <source>
        <dbReference type="Proteomes" id="UP000050465"/>
    </source>
</evidence>
<evidence type="ECO:0000256" key="3">
    <source>
        <dbReference type="ARBA" id="ARBA00022642"/>
    </source>
</evidence>